<sequence>MDEYKFQTLSPPHSTFQPTAQLTMECLNRILATMPPGFVLDSKLDLFVHLLDINQAALAWTEEEHGTFSTTYFPDYEIPVIEHILWACPPIKIPMEAKLQVVTQHQIDASNYEHSSALYRAVLFPVMKKNSKLCMSSTWRTLML</sequence>
<dbReference type="EMBL" id="KE504187">
    <property type="protein sequence ID" value="EPS96592.1"/>
    <property type="molecule type" value="Genomic_DNA"/>
</dbReference>
<reference evidence="1 2" key="1">
    <citation type="journal article" date="2012" name="Science">
        <title>The Paleozoic origin of enzymatic lignin decomposition reconstructed from 31 fungal genomes.</title>
        <authorList>
            <person name="Floudas D."/>
            <person name="Binder M."/>
            <person name="Riley R."/>
            <person name="Barry K."/>
            <person name="Blanchette R.A."/>
            <person name="Henrissat B."/>
            <person name="Martinez A.T."/>
            <person name="Otillar R."/>
            <person name="Spatafora J.W."/>
            <person name="Yadav J.S."/>
            <person name="Aerts A."/>
            <person name="Benoit I."/>
            <person name="Boyd A."/>
            <person name="Carlson A."/>
            <person name="Copeland A."/>
            <person name="Coutinho P.M."/>
            <person name="de Vries R.P."/>
            <person name="Ferreira P."/>
            <person name="Findley K."/>
            <person name="Foster B."/>
            <person name="Gaskell J."/>
            <person name="Glotzer D."/>
            <person name="Gorecki P."/>
            <person name="Heitman J."/>
            <person name="Hesse C."/>
            <person name="Hori C."/>
            <person name="Igarashi K."/>
            <person name="Jurgens J.A."/>
            <person name="Kallen N."/>
            <person name="Kersten P."/>
            <person name="Kohler A."/>
            <person name="Kuees U."/>
            <person name="Kumar T.K.A."/>
            <person name="Kuo A."/>
            <person name="LaButti K."/>
            <person name="Larrondo L.F."/>
            <person name="Lindquist E."/>
            <person name="Ling A."/>
            <person name="Lombard V."/>
            <person name="Lucas S."/>
            <person name="Lundell T."/>
            <person name="Martin R."/>
            <person name="McLaughlin D.J."/>
            <person name="Morgenstern I."/>
            <person name="Morin E."/>
            <person name="Murat C."/>
            <person name="Nagy L.G."/>
            <person name="Nolan M."/>
            <person name="Ohm R.A."/>
            <person name="Patyshakuliyeva A."/>
            <person name="Rokas A."/>
            <person name="Ruiz-Duenas F.J."/>
            <person name="Sabat G."/>
            <person name="Salamov A."/>
            <person name="Samejima M."/>
            <person name="Schmutz J."/>
            <person name="Slot J.C."/>
            <person name="St John F."/>
            <person name="Stenlid J."/>
            <person name="Sun H."/>
            <person name="Sun S."/>
            <person name="Syed K."/>
            <person name="Tsang A."/>
            <person name="Wiebenga A."/>
            <person name="Young D."/>
            <person name="Pisabarro A."/>
            <person name="Eastwood D.C."/>
            <person name="Martin F."/>
            <person name="Cullen D."/>
            <person name="Grigoriev I.V."/>
            <person name="Hibbett D.S."/>
        </authorList>
    </citation>
    <scope>NUCLEOTIDE SEQUENCE</scope>
    <source>
        <strain evidence="2">FP-58527</strain>
    </source>
</reference>
<protein>
    <submittedName>
        <fullName evidence="1">Uncharacterized protein</fullName>
    </submittedName>
</protein>
<gene>
    <name evidence="1" type="ORF">FOMPIDRAFT_59869</name>
</gene>
<keyword evidence="2" id="KW-1185">Reference proteome</keyword>
<dbReference type="AlphaFoldDB" id="S8DVF6"/>
<evidence type="ECO:0000313" key="2">
    <source>
        <dbReference type="Proteomes" id="UP000015241"/>
    </source>
</evidence>
<dbReference type="InParanoid" id="S8DVF6"/>
<proteinExistence type="predicted"/>
<dbReference type="OrthoDB" id="5599163at2759"/>
<dbReference type="STRING" id="743788.S8DVF6"/>
<name>S8DVF6_FOMSC</name>
<dbReference type="HOGENOM" id="CLU_092523_1_1_1"/>
<accession>S8DVF6</accession>
<evidence type="ECO:0000313" key="1">
    <source>
        <dbReference type="EMBL" id="EPS96592.1"/>
    </source>
</evidence>
<dbReference type="Proteomes" id="UP000015241">
    <property type="component" value="Unassembled WGS sequence"/>
</dbReference>
<organism evidence="1 2">
    <name type="scientific">Fomitopsis schrenkii</name>
    <name type="common">Brown rot fungus</name>
    <dbReference type="NCBI Taxonomy" id="2126942"/>
    <lineage>
        <taxon>Eukaryota</taxon>
        <taxon>Fungi</taxon>
        <taxon>Dikarya</taxon>
        <taxon>Basidiomycota</taxon>
        <taxon>Agaricomycotina</taxon>
        <taxon>Agaricomycetes</taxon>
        <taxon>Polyporales</taxon>
        <taxon>Fomitopsis</taxon>
    </lineage>
</organism>